<gene>
    <name evidence="2" type="ORF">SAMN05444339_101134</name>
</gene>
<accession>A0A1M4SU21</accession>
<reference evidence="3" key="1">
    <citation type="submission" date="2016-11" db="EMBL/GenBank/DDBJ databases">
        <authorList>
            <person name="Varghese N."/>
            <person name="Submissions S."/>
        </authorList>
    </citation>
    <scope>NUCLEOTIDE SEQUENCE [LARGE SCALE GENOMIC DNA]</scope>
    <source>
        <strain evidence="3">DSM 29326</strain>
    </source>
</reference>
<keyword evidence="2" id="KW-0378">Hydrolase</keyword>
<dbReference type="EMBL" id="FQUE01000001">
    <property type="protein sequence ID" value="SHE35507.1"/>
    <property type="molecule type" value="Genomic_DNA"/>
</dbReference>
<dbReference type="AlphaFoldDB" id="A0A1M4SU21"/>
<dbReference type="RefSeq" id="WP_245810532.1">
    <property type="nucleotide sequence ID" value="NZ_FQUE01000001.1"/>
</dbReference>
<evidence type="ECO:0000259" key="1">
    <source>
        <dbReference type="Pfam" id="PF09994"/>
    </source>
</evidence>
<name>A0A1M4SU21_LOKAT</name>
<proteinExistence type="predicted"/>
<sequence length="313" mass="35630">MSSLREGRATNAGRTFKLLREAGHRANLTVYYEAGIQWPDWRHTWDVMIGRGLDQQIRRAYGVLASRYRPGDTIVLMGYSRGAFAVRSLAGMVGRVGLLRHDHATVSAVRTAFRHYQSGGTSDSARAFHRLMCHKRVEIEAVAVWDTVKALGWTLPFARTDRTGFHDHRLGDHVRHGYHALALDERRYHYRPVMWDTSTFPRATVEQVWFRGSHGDVGGQVGDFPAARPLANIPLVWMLDRIADRGVPLPPDWRSRYPCAVTAPSLGQWRGWSRLFWFRGMRRILSDPSERLHDSVAAPDATADRRPAIRRSA</sequence>
<protein>
    <submittedName>
        <fullName evidence="2">Uncharacterized alpha/beta hydrolase domain</fullName>
    </submittedName>
</protein>
<dbReference type="Pfam" id="PF09994">
    <property type="entry name" value="T6SS_Tle1-like_cat"/>
    <property type="match status" value="1"/>
</dbReference>
<dbReference type="PANTHER" id="PTHR33840">
    <property type="match status" value="1"/>
</dbReference>
<evidence type="ECO:0000313" key="2">
    <source>
        <dbReference type="EMBL" id="SHE35507.1"/>
    </source>
</evidence>
<dbReference type="Proteomes" id="UP000183987">
    <property type="component" value="Unassembled WGS sequence"/>
</dbReference>
<dbReference type="GO" id="GO:0016787">
    <property type="term" value="F:hydrolase activity"/>
    <property type="evidence" value="ECO:0007669"/>
    <property type="project" value="UniProtKB-KW"/>
</dbReference>
<keyword evidence="3" id="KW-1185">Reference proteome</keyword>
<dbReference type="InterPro" id="IPR018712">
    <property type="entry name" value="Tle1-like_cat"/>
</dbReference>
<organism evidence="2 3">
    <name type="scientific">Loktanella atrilutea</name>
    <dbReference type="NCBI Taxonomy" id="366533"/>
    <lineage>
        <taxon>Bacteria</taxon>
        <taxon>Pseudomonadati</taxon>
        <taxon>Pseudomonadota</taxon>
        <taxon>Alphaproteobacteria</taxon>
        <taxon>Rhodobacterales</taxon>
        <taxon>Roseobacteraceae</taxon>
        <taxon>Loktanella</taxon>
    </lineage>
</organism>
<dbReference type="STRING" id="366533.SAMN05444339_101134"/>
<evidence type="ECO:0000313" key="3">
    <source>
        <dbReference type="Proteomes" id="UP000183987"/>
    </source>
</evidence>
<dbReference type="PANTHER" id="PTHR33840:SF1">
    <property type="entry name" value="TLE1 PHOSPHOLIPASE DOMAIN-CONTAINING PROTEIN"/>
    <property type="match status" value="1"/>
</dbReference>
<feature type="domain" description="T6SS Phospholipase effector Tle1-like catalytic" evidence="1">
    <location>
        <begin position="8"/>
        <end position="240"/>
    </location>
</feature>